<dbReference type="EMBL" id="JALJOQ010000043">
    <property type="protein sequence ID" value="KAK9805453.1"/>
    <property type="molecule type" value="Genomic_DNA"/>
</dbReference>
<comment type="subcellular location">
    <subcellularLocation>
        <location evidence="1">Nucleus</location>
    </subcellularLocation>
</comment>
<dbReference type="GO" id="GO:0045948">
    <property type="term" value="P:positive regulation of translational initiation"/>
    <property type="evidence" value="ECO:0007669"/>
    <property type="project" value="TreeGrafter"/>
</dbReference>
<feature type="domain" description="RNA polymerase Rpb7-like N-terminal" evidence="7">
    <location>
        <begin position="11"/>
        <end position="64"/>
    </location>
</feature>
<dbReference type="InterPro" id="IPR003029">
    <property type="entry name" value="S1_domain"/>
</dbReference>
<organism evidence="8 9">
    <name type="scientific">Symbiochloris irregularis</name>
    <dbReference type="NCBI Taxonomy" id="706552"/>
    <lineage>
        <taxon>Eukaryota</taxon>
        <taxon>Viridiplantae</taxon>
        <taxon>Chlorophyta</taxon>
        <taxon>core chlorophytes</taxon>
        <taxon>Trebouxiophyceae</taxon>
        <taxon>Trebouxiales</taxon>
        <taxon>Trebouxiaceae</taxon>
        <taxon>Symbiochloris</taxon>
    </lineage>
</organism>
<dbReference type="CDD" id="cd04329">
    <property type="entry name" value="RNAP_II_Rpb7_N"/>
    <property type="match status" value="1"/>
</dbReference>
<evidence type="ECO:0000256" key="2">
    <source>
        <dbReference type="ARBA" id="ARBA00009307"/>
    </source>
</evidence>
<dbReference type="Pfam" id="PF00575">
    <property type="entry name" value="S1"/>
    <property type="match status" value="1"/>
</dbReference>
<accession>A0AAW1PAJ7</accession>
<name>A0AAW1PAJ7_9CHLO</name>
<dbReference type="GO" id="GO:0060213">
    <property type="term" value="P:positive regulation of nuclear-transcribed mRNA poly(A) tail shortening"/>
    <property type="evidence" value="ECO:0007669"/>
    <property type="project" value="TreeGrafter"/>
</dbReference>
<dbReference type="GO" id="GO:0006367">
    <property type="term" value="P:transcription initiation at RNA polymerase II promoter"/>
    <property type="evidence" value="ECO:0007669"/>
    <property type="project" value="TreeGrafter"/>
</dbReference>
<dbReference type="Gene3D" id="3.30.1490.120">
    <property type="entry name" value="RNA polymerase Rpb7-like, N-terminal domain"/>
    <property type="match status" value="1"/>
</dbReference>
<dbReference type="GO" id="GO:0003697">
    <property type="term" value="F:single-stranded DNA binding"/>
    <property type="evidence" value="ECO:0007669"/>
    <property type="project" value="TreeGrafter"/>
</dbReference>
<dbReference type="FunFam" id="3.30.1490.120:FF:000001">
    <property type="entry name" value="DNA-directed RNA polymerase II subunit RPB7"/>
    <property type="match status" value="1"/>
</dbReference>
<dbReference type="Pfam" id="PF03876">
    <property type="entry name" value="SHS2_Rpb7-N"/>
    <property type="match status" value="1"/>
</dbReference>
<evidence type="ECO:0008006" key="10">
    <source>
        <dbReference type="Google" id="ProtNLM"/>
    </source>
</evidence>
<evidence type="ECO:0000259" key="7">
    <source>
        <dbReference type="Pfam" id="PF03876"/>
    </source>
</evidence>
<evidence type="ECO:0000313" key="9">
    <source>
        <dbReference type="Proteomes" id="UP001465755"/>
    </source>
</evidence>
<evidence type="ECO:0000256" key="4">
    <source>
        <dbReference type="ARBA" id="ARBA00023163"/>
    </source>
</evidence>
<dbReference type="SUPFAM" id="SSF88798">
    <property type="entry name" value="N-terminal, heterodimerisation domain of RBP7 (RpoE)"/>
    <property type="match status" value="1"/>
</dbReference>
<dbReference type="InterPro" id="IPR005576">
    <property type="entry name" value="Rpb7-like_N"/>
</dbReference>
<dbReference type="Proteomes" id="UP001465755">
    <property type="component" value="Unassembled WGS sequence"/>
</dbReference>
<keyword evidence="5" id="KW-0539">Nucleus</keyword>
<dbReference type="SUPFAM" id="SSF50249">
    <property type="entry name" value="Nucleic acid-binding proteins"/>
    <property type="match status" value="1"/>
</dbReference>
<dbReference type="AlphaFoldDB" id="A0AAW1PAJ7"/>
<dbReference type="GO" id="GO:0005665">
    <property type="term" value="C:RNA polymerase II, core complex"/>
    <property type="evidence" value="ECO:0007669"/>
    <property type="project" value="TreeGrafter"/>
</dbReference>
<dbReference type="InterPro" id="IPR045113">
    <property type="entry name" value="Rpb7-like"/>
</dbReference>
<evidence type="ECO:0000313" key="8">
    <source>
        <dbReference type="EMBL" id="KAK9805453.1"/>
    </source>
</evidence>
<gene>
    <name evidence="8" type="ORF">WJX73_008784</name>
</gene>
<evidence type="ECO:0000256" key="1">
    <source>
        <dbReference type="ARBA" id="ARBA00004123"/>
    </source>
</evidence>
<evidence type="ECO:0000259" key="6">
    <source>
        <dbReference type="Pfam" id="PF00575"/>
    </source>
</evidence>
<comment type="similarity">
    <text evidence="2">Belongs to the eukaryotic RPB7/RPC8 RNA polymerase subunit family.</text>
</comment>
<dbReference type="PANTHER" id="PTHR12709">
    <property type="entry name" value="DNA-DIRECTED RNA POLYMERASE II, III"/>
    <property type="match status" value="1"/>
</dbReference>
<feature type="domain" description="S1 motif" evidence="6">
    <location>
        <begin position="79"/>
        <end position="151"/>
    </location>
</feature>
<dbReference type="GO" id="GO:0003727">
    <property type="term" value="F:single-stranded RNA binding"/>
    <property type="evidence" value="ECO:0007669"/>
    <property type="project" value="TreeGrafter"/>
</dbReference>
<reference evidence="8 9" key="1">
    <citation type="journal article" date="2024" name="Nat. Commun.">
        <title>Phylogenomics reveals the evolutionary origins of lichenization in chlorophyte algae.</title>
        <authorList>
            <person name="Puginier C."/>
            <person name="Libourel C."/>
            <person name="Otte J."/>
            <person name="Skaloud P."/>
            <person name="Haon M."/>
            <person name="Grisel S."/>
            <person name="Petersen M."/>
            <person name="Berrin J.G."/>
            <person name="Delaux P.M."/>
            <person name="Dal Grande F."/>
            <person name="Keller J."/>
        </authorList>
    </citation>
    <scope>NUCLEOTIDE SEQUENCE [LARGE SCALE GENOMIC DNA]</scope>
    <source>
        <strain evidence="8 9">SAG 2036</strain>
    </source>
</reference>
<evidence type="ECO:0000256" key="5">
    <source>
        <dbReference type="ARBA" id="ARBA00023242"/>
    </source>
</evidence>
<dbReference type="GO" id="GO:0000932">
    <property type="term" value="C:P-body"/>
    <property type="evidence" value="ECO:0007669"/>
    <property type="project" value="TreeGrafter"/>
</dbReference>
<protein>
    <recommendedName>
        <fullName evidence="10">DNA-directed RNA polymerase II subunit RPB7</fullName>
    </recommendedName>
</protein>
<dbReference type="PANTHER" id="PTHR12709:SF4">
    <property type="entry name" value="DNA-DIRECTED RNA POLYMERASE II SUBUNIT RPB7"/>
    <property type="match status" value="1"/>
</dbReference>
<keyword evidence="3" id="KW-0240">DNA-directed RNA polymerase</keyword>
<dbReference type="FunFam" id="2.40.50.140:FF:000043">
    <property type="entry name" value="DNA-directed RNA polymerase II subunit RPB7"/>
    <property type="match status" value="1"/>
</dbReference>
<dbReference type="Gene3D" id="2.40.50.140">
    <property type="entry name" value="Nucleic acid-binding proteins"/>
    <property type="match status" value="1"/>
</dbReference>
<comment type="caution">
    <text evidence="8">The sequence shown here is derived from an EMBL/GenBank/DDBJ whole genome shotgun (WGS) entry which is preliminary data.</text>
</comment>
<dbReference type="InterPro" id="IPR036898">
    <property type="entry name" value="RNA_pol_Rpb7-like_N_sf"/>
</dbReference>
<sequence>MFYFQDIIKEVELHPKYFGRKLTRHIEEQIQKEVEGSCSGKYGYIVVVYAFNSISQGRIREGGGCATFTVNFKACCMRPFKNEVLQATVDVVNKVGFFCTAGPLKIFVSNYLIPEEFEFQMAEEAAFVSSDDEVRIKIGCQVRVRVVGVRIEANDCTCVASMKDDYLGVVAIMD</sequence>
<evidence type="ECO:0000256" key="3">
    <source>
        <dbReference type="ARBA" id="ARBA00022478"/>
    </source>
</evidence>
<keyword evidence="9" id="KW-1185">Reference proteome</keyword>
<keyword evidence="4" id="KW-0804">Transcription</keyword>
<dbReference type="InterPro" id="IPR012340">
    <property type="entry name" value="NA-bd_OB-fold"/>
</dbReference>
<dbReference type="GO" id="GO:0031369">
    <property type="term" value="F:translation initiation factor binding"/>
    <property type="evidence" value="ECO:0007669"/>
    <property type="project" value="TreeGrafter"/>
</dbReference>
<proteinExistence type="inferred from homology"/>